<evidence type="ECO:0000313" key="8">
    <source>
        <dbReference type="Proteomes" id="UP000198378"/>
    </source>
</evidence>
<keyword evidence="5 6" id="KW-0472">Membrane</keyword>
<dbReference type="PANTHER" id="PTHR23513:SF6">
    <property type="entry name" value="MAJOR FACILITATOR SUPERFAMILY ASSOCIATED DOMAIN-CONTAINING PROTEIN"/>
    <property type="match status" value="1"/>
</dbReference>
<organism evidence="7 8">
    <name type="scientific">Geobacillus thermocatenulatus</name>
    <dbReference type="NCBI Taxonomy" id="33938"/>
    <lineage>
        <taxon>Bacteria</taxon>
        <taxon>Bacillati</taxon>
        <taxon>Bacillota</taxon>
        <taxon>Bacilli</taxon>
        <taxon>Bacillales</taxon>
        <taxon>Anoxybacillaceae</taxon>
        <taxon>Geobacillus</taxon>
        <taxon>Geobacillus thermoleovorans group</taxon>
    </lineage>
</organism>
<dbReference type="PANTHER" id="PTHR23513">
    <property type="entry name" value="INTEGRAL MEMBRANE EFFLUX PROTEIN-RELATED"/>
    <property type="match status" value="1"/>
</dbReference>
<dbReference type="Proteomes" id="UP000198378">
    <property type="component" value="Unassembled WGS sequence"/>
</dbReference>
<evidence type="ECO:0000256" key="3">
    <source>
        <dbReference type="ARBA" id="ARBA00022692"/>
    </source>
</evidence>
<reference evidence="7 8" key="1">
    <citation type="submission" date="2017-05" db="EMBL/GenBank/DDBJ databases">
        <title>The genome sequence of Geobacillus thermocatenulatus DSM 730.</title>
        <authorList>
            <person name="Ramaloko W.T."/>
            <person name="Koen N."/>
            <person name="Polliack S."/>
            <person name="Aliyu H."/>
            <person name="Lebre P."/>
            <person name="Mohr T."/>
            <person name="Oswald F."/>
            <person name="Zwick M."/>
            <person name="Neumann A."/>
            <person name="Syldatk C."/>
            <person name="Cowan D."/>
            <person name="De Maayer P."/>
        </authorList>
    </citation>
    <scope>NUCLEOTIDE SEQUENCE [LARGE SCALE GENOMIC DNA]</scope>
    <source>
        <strain evidence="7 8">BGSC 93A1</strain>
    </source>
</reference>
<feature type="transmembrane region" description="Helical" evidence="6">
    <location>
        <begin position="233"/>
        <end position="254"/>
    </location>
</feature>
<feature type="transmembrane region" description="Helical" evidence="6">
    <location>
        <begin position="169"/>
        <end position="192"/>
    </location>
</feature>
<accession>A0AA91QKQ6</accession>
<dbReference type="Gene3D" id="1.20.1250.20">
    <property type="entry name" value="MFS general substrate transporter like domains"/>
    <property type="match status" value="1"/>
</dbReference>
<keyword evidence="2" id="KW-1003">Cell membrane</keyword>
<dbReference type="GO" id="GO:0022857">
    <property type="term" value="F:transmembrane transporter activity"/>
    <property type="evidence" value="ECO:0007669"/>
    <property type="project" value="InterPro"/>
</dbReference>
<comment type="caution">
    <text evidence="7">The sequence shown here is derived from an EMBL/GenBank/DDBJ whole genome shotgun (WGS) entry which is preliminary data.</text>
</comment>
<dbReference type="InterPro" id="IPR036259">
    <property type="entry name" value="MFS_trans_sf"/>
</dbReference>
<protein>
    <recommendedName>
        <fullName evidence="9">Major facilitator superfamily (MFS) profile domain-containing protein</fullName>
    </recommendedName>
</protein>
<evidence type="ECO:0000256" key="5">
    <source>
        <dbReference type="ARBA" id="ARBA00023136"/>
    </source>
</evidence>
<sequence>MQMAISTAEAIGPAISGLLISTMGLFNSLWINFATFIMLLTTLSLIRYQKTEPNNNITSPKQLWSSSIQGLHYTLRNPLFRLILIWNLFVNFGLSGAVLMILFHLKEIIGLTSSEIGLVMTMSALGGITSGALFSRIQAIFSSGKMLLMSSLTTSLALFLFPFQDNWFFSGIMVFILMFSVGLNSRLIHLLFQSSVPANKLGRVISASRLISTLLAPVSVLIAGLIAKINSDYVFIGGSIIIAISTIIALNTNLKEANWSVNAKSIANTESQ</sequence>
<evidence type="ECO:0000256" key="6">
    <source>
        <dbReference type="SAM" id="Phobius"/>
    </source>
</evidence>
<evidence type="ECO:0000256" key="1">
    <source>
        <dbReference type="ARBA" id="ARBA00004651"/>
    </source>
</evidence>
<feature type="transmembrane region" description="Helical" evidence="6">
    <location>
        <begin position="204"/>
        <end position="227"/>
    </location>
</feature>
<keyword evidence="4 6" id="KW-1133">Transmembrane helix</keyword>
<feature type="transmembrane region" description="Helical" evidence="6">
    <location>
        <begin position="146"/>
        <end position="163"/>
    </location>
</feature>
<dbReference type="EMBL" id="NEWK01000002">
    <property type="protein sequence ID" value="OXB86578.1"/>
    <property type="molecule type" value="Genomic_DNA"/>
</dbReference>
<dbReference type="InterPro" id="IPR011701">
    <property type="entry name" value="MFS"/>
</dbReference>
<evidence type="ECO:0000256" key="4">
    <source>
        <dbReference type="ARBA" id="ARBA00022989"/>
    </source>
</evidence>
<keyword evidence="8" id="KW-1185">Reference proteome</keyword>
<evidence type="ECO:0008006" key="9">
    <source>
        <dbReference type="Google" id="ProtNLM"/>
    </source>
</evidence>
<proteinExistence type="predicted"/>
<dbReference type="GO" id="GO:0005886">
    <property type="term" value="C:plasma membrane"/>
    <property type="evidence" value="ECO:0007669"/>
    <property type="project" value="UniProtKB-SubCell"/>
</dbReference>
<evidence type="ECO:0000313" key="7">
    <source>
        <dbReference type="EMBL" id="OXB86578.1"/>
    </source>
</evidence>
<keyword evidence="3 6" id="KW-0812">Transmembrane</keyword>
<comment type="subcellular location">
    <subcellularLocation>
        <location evidence="1">Cell membrane</location>
        <topology evidence="1">Multi-pass membrane protein</topology>
    </subcellularLocation>
</comment>
<evidence type="ECO:0000256" key="2">
    <source>
        <dbReference type="ARBA" id="ARBA00022475"/>
    </source>
</evidence>
<dbReference type="SUPFAM" id="SSF103473">
    <property type="entry name" value="MFS general substrate transporter"/>
    <property type="match status" value="1"/>
</dbReference>
<name>A0AA91QKQ6_9BACL</name>
<dbReference type="Pfam" id="PF07690">
    <property type="entry name" value="MFS_1"/>
    <property type="match status" value="1"/>
</dbReference>
<dbReference type="AlphaFoldDB" id="A0AA91QKQ6"/>
<gene>
    <name evidence="7" type="ORF">B9L19_13745</name>
</gene>
<feature type="transmembrane region" description="Helical" evidence="6">
    <location>
        <begin position="116"/>
        <end position="134"/>
    </location>
</feature>
<feature type="transmembrane region" description="Helical" evidence="6">
    <location>
        <begin position="79"/>
        <end position="104"/>
    </location>
</feature>